<reference evidence="8 9" key="1">
    <citation type="submission" date="2018-05" db="EMBL/GenBank/DDBJ databases">
        <title>Genomic Encyclopedia of Type Strains, Phase IV (KMG-IV): sequencing the most valuable type-strain genomes for metagenomic binning, comparative biology and taxonomic classification.</title>
        <authorList>
            <person name="Goeker M."/>
        </authorList>
    </citation>
    <scope>NUCLEOTIDE SEQUENCE [LARGE SCALE GENOMIC DNA]</scope>
    <source>
        <strain evidence="8 9">DSM 24995</strain>
    </source>
</reference>
<dbReference type="GO" id="GO:0008234">
    <property type="term" value="F:cysteine-type peptidase activity"/>
    <property type="evidence" value="ECO:0007669"/>
    <property type="project" value="UniProtKB-KW"/>
</dbReference>
<evidence type="ECO:0000256" key="2">
    <source>
        <dbReference type="ARBA" id="ARBA00022670"/>
    </source>
</evidence>
<sequence length="525" mass="57324">MNKQKKQRMKWYIMAAALAAVLIICLAAALSKGKQPDSEDTEETLPMKIQAENQPEIVIEGEEGKAEDSLMGENSETADAEESGEAEPEGPAPENLKEGVEHSAVSELQARLMELGFMENDEPTRFYGPVTAASVKRFQRQNNLEQDGIAGPRTREMILSPDAKYYAVFLGISGDDVKQIQNRLYELGYLVSADNVNGTFDELTEKAVIKLQEINLLNADGKVGKQTVNLLYSESVKPNFLSYGEESDTVLKFQKRLKELGYLTTNPDGNYGKDTVQAIKQFQSRNGLVVDGYLGPTTRNVMEESGARPNGLVLGEQGDSVKRVQELLSQYGYLPSGNVTGYYGEITEAAVVSFQKNNSLAADGSVGINTMAKLTDSSKAVAKGKASGESGSSGGRQQEDGKRSVSGSVQALINAAASKVGLPYVWGSKGPNSFDCSGFVYWCLNQVGVRQSYLTSSGWRNIGKYKKITNYNDIQPGDIIVENGHMGIAAEDGKVIDASSGNGKVVYRKRTKWWRDNFIVAWRIF</sequence>
<comment type="similarity">
    <text evidence="1">Belongs to the peptidase C40 family.</text>
</comment>
<dbReference type="Gene3D" id="1.10.101.10">
    <property type="entry name" value="PGBD-like superfamily/PGBD"/>
    <property type="match status" value="4"/>
</dbReference>
<dbReference type="SUPFAM" id="SSF47090">
    <property type="entry name" value="PGBD-like"/>
    <property type="match status" value="4"/>
</dbReference>
<feature type="chain" id="PRO_5038988832" evidence="6">
    <location>
        <begin position="28"/>
        <end position="525"/>
    </location>
</feature>
<dbReference type="PANTHER" id="PTHR41533:SF1">
    <property type="entry name" value="L,D-TRANSPEPTIDASE YCBB-RELATED"/>
    <property type="match status" value="1"/>
</dbReference>
<dbReference type="PANTHER" id="PTHR41533">
    <property type="entry name" value="L,D-TRANSPEPTIDASE HI_1667-RELATED"/>
    <property type="match status" value="1"/>
</dbReference>
<organism evidence="8 9">
    <name type="scientific">Hungatella effluvii</name>
    <dbReference type="NCBI Taxonomy" id="1096246"/>
    <lineage>
        <taxon>Bacteria</taxon>
        <taxon>Bacillati</taxon>
        <taxon>Bacillota</taxon>
        <taxon>Clostridia</taxon>
        <taxon>Lachnospirales</taxon>
        <taxon>Lachnospiraceae</taxon>
        <taxon>Hungatella</taxon>
    </lineage>
</organism>
<dbReference type="InterPro" id="IPR002477">
    <property type="entry name" value="Peptidoglycan-bd-like"/>
</dbReference>
<dbReference type="PROSITE" id="PS51935">
    <property type="entry name" value="NLPC_P60"/>
    <property type="match status" value="1"/>
</dbReference>
<feature type="domain" description="NlpC/P60" evidence="7">
    <location>
        <begin position="406"/>
        <end position="525"/>
    </location>
</feature>
<accession>A0A2V3Y6P0</accession>
<dbReference type="Pfam" id="PF01471">
    <property type="entry name" value="PG_binding_1"/>
    <property type="match status" value="4"/>
</dbReference>
<dbReference type="GO" id="GO:0006508">
    <property type="term" value="P:proteolysis"/>
    <property type="evidence" value="ECO:0007669"/>
    <property type="project" value="UniProtKB-KW"/>
</dbReference>
<evidence type="ECO:0000259" key="7">
    <source>
        <dbReference type="PROSITE" id="PS51935"/>
    </source>
</evidence>
<dbReference type="SUPFAM" id="SSF54001">
    <property type="entry name" value="Cysteine proteinases"/>
    <property type="match status" value="1"/>
</dbReference>
<feature type="region of interest" description="Disordered" evidence="5">
    <location>
        <begin position="33"/>
        <end position="103"/>
    </location>
</feature>
<evidence type="ECO:0000256" key="6">
    <source>
        <dbReference type="SAM" id="SignalP"/>
    </source>
</evidence>
<dbReference type="AlphaFoldDB" id="A0A2V3Y6P0"/>
<proteinExistence type="inferred from homology"/>
<dbReference type="Gene3D" id="3.90.1720.10">
    <property type="entry name" value="endopeptidase domain like (from Nostoc punctiforme)"/>
    <property type="match status" value="1"/>
</dbReference>
<keyword evidence="4" id="KW-0788">Thiol protease</keyword>
<dbReference type="RefSeq" id="WP_110322684.1">
    <property type="nucleotide sequence ID" value="NZ_QJKD01000004.1"/>
</dbReference>
<evidence type="ECO:0000256" key="4">
    <source>
        <dbReference type="ARBA" id="ARBA00022807"/>
    </source>
</evidence>
<comment type="caution">
    <text evidence="8">The sequence shown here is derived from an EMBL/GenBank/DDBJ whole genome shotgun (WGS) entry which is preliminary data.</text>
</comment>
<evidence type="ECO:0000256" key="1">
    <source>
        <dbReference type="ARBA" id="ARBA00007074"/>
    </source>
</evidence>
<dbReference type="Proteomes" id="UP000248057">
    <property type="component" value="Unassembled WGS sequence"/>
</dbReference>
<keyword evidence="3 8" id="KW-0378">Hydrolase</keyword>
<dbReference type="InterPro" id="IPR000064">
    <property type="entry name" value="NLP_P60_dom"/>
</dbReference>
<evidence type="ECO:0000256" key="3">
    <source>
        <dbReference type="ARBA" id="ARBA00022801"/>
    </source>
</evidence>
<gene>
    <name evidence="8" type="ORF">DFR60_104173</name>
</gene>
<evidence type="ECO:0000313" key="9">
    <source>
        <dbReference type="Proteomes" id="UP000248057"/>
    </source>
</evidence>
<dbReference type="InterPro" id="IPR036365">
    <property type="entry name" value="PGBD-like_sf"/>
</dbReference>
<dbReference type="InterPro" id="IPR036366">
    <property type="entry name" value="PGBDSf"/>
</dbReference>
<evidence type="ECO:0000313" key="8">
    <source>
        <dbReference type="EMBL" id="PXX54348.1"/>
    </source>
</evidence>
<dbReference type="InterPro" id="IPR052905">
    <property type="entry name" value="LD-transpeptidase_YkuD-like"/>
</dbReference>
<dbReference type="GeneID" id="86061196"/>
<feature type="compositionally biased region" description="Low complexity" evidence="5">
    <location>
        <begin position="379"/>
        <end position="390"/>
    </location>
</feature>
<dbReference type="InterPro" id="IPR038765">
    <property type="entry name" value="Papain-like_cys_pep_sf"/>
</dbReference>
<protein>
    <submittedName>
        <fullName evidence="8">Peptidoglycan hydrolase-like protein with peptidoglycan-binding domain</fullName>
    </submittedName>
</protein>
<keyword evidence="9" id="KW-1185">Reference proteome</keyword>
<dbReference type="Pfam" id="PF00877">
    <property type="entry name" value="NLPC_P60"/>
    <property type="match status" value="1"/>
</dbReference>
<feature type="region of interest" description="Disordered" evidence="5">
    <location>
        <begin position="379"/>
        <end position="404"/>
    </location>
</feature>
<keyword evidence="6" id="KW-0732">Signal</keyword>
<feature type="signal peptide" evidence="6">
    <location>
        <begin position="1"/>
        <end position="27"/>
    </location>
</feature>
<keyword evidence="2" id="KW-0645">Protease</keyword>
<dbReference type="EMBL" id="QJKD01000004">
    <property type="protein sequence ID" value="PXX54348.1"/>
    <property type="molecule type" value="Genomic_DNA"/>
</dbReference>
<feature type="compositionally biased region" description="Acidic residues" evidence="5">
    <location>
        <begin position="76"/>
        <end position="88"/>
    </location>
</feature>
<name>A0A2V3Y6P0_9FIRM</name>
<evidence type="ECO:0000256" key="5">
    <source>
        <dbReference type="SAM" id="MobiDB-lite"/>
    </source>
</evidence>